<sequence length="224" mass="24406">MALKKSSLSLESSESDSEELPTFTFLKKGPSSTTRRHPQREEKIVVVDASDSEASCPSSPRLKDPSPVPDVAATVTQTQPVRVLSSGSDDEEEFIPLAERLTLLLQMGGGGQLLGALQSMECCCVIEAQAVPCSITWRRRAGPAEDGEEGWKEELMVLVLLQAEAFVSMIYNFKQVGRAKGGAVLTHGTEVDSREQKLMQLLPLHTGKSGQHREREGNTSELCH</sequence>
<gene>
    <name evidence="7" type="primary">EME1</name>
</gene>
<dbReference type="PANTHER" id="PTHR21077">
    <property type="entry name" value="EME1 PROTEIN"/>
    <property type="match status" value="1"/>
</dbReference>
<feature type="region of interest" description="Disordered" evidence="6">
    <location>
        <begin position="204"/>
        <end position="224"/>
    </location>
</feature>
<keyword evidence="2" id="KW-0227">DNA damage</keyword>
<dbReference type="AlphaFoldDB" id="A0A9L0TJ75"/>
<dbReference type="Proteomes" id="UP000002281">
    <property type="component" value="Chromosome 11"/>
</dbReference>
<evidence type="ECO:0000313" key="7">
    <source>
        <dbReference type="Ensembl" id="ENSECAP00000086650.1"/>
    </source>
</evidence>
<comment type="subcellular location">
    <subcellularLocation>
        <location evidence="1">Nucleus</location>
    </subcellularLocation>
</comment>
<evidence type="ECO:0000256" key="3">
    <source>
        <dbReference type="ARBA" id="ARBA00023172"/>
    </source>
</evidence>
<feature type="compositionally biased region" description="Basic and acidic residues" evidence="6">
    <location>
        <begin position="211"/>
        <end position="224"/>
    </location>
</feature>
<reference evidence="7" key="2">
    <citation type="submission" date="2025-08" db="UniProtKB">
        <authorList>
            <consortium name="Ensembl"/>
        </authorList>
    </citation>
    <scope>IDENTIFICATION</scope>
    <source>
        <strain evidence="7">Thoroughbred</strain>
    </source>
</reference>
<keyword evidence="8" id="KW-1185">Reference proteome</keyword>
<keyword evidence="5" id="KW-0539">Nucleus</keyword>
<accession>A0A9L0TJ75</accession>
<evidence type="ECO:0000313" key="8">
    <source>
        <dbReference type="Proteomes" id="UP000002281"/>
    </source>
</evidence>
<dbReference type="GO" id="GO:0048476">
    <property type="term" value="C:Holliday junction resolvase complex"/>
    <property type="evidence" value="ECO:0007669"/>
    <property type="project" value="InterPro"/>
</dbReference>
<keyword evidence="3" id="KW-0233">DNA recombination</keyword>
<dbReference type="GO" id="GO:0006310">
    <property type="term" value="P:DNA recombination"/>
    <property type="evidence" value="ECO:0007669"/>
    <property type="project" value="UniProtKB-KW"/>
</dbReference>
<dbReference type="GeneTree" id="ENSGT00530000063937"/>
<keyword evidence="4" id="KW-0234">DNA repair</keyword>
<evidence type="ECO:0000256" key="2">
    <source>
        <dbReference type="ARBA" id="ARBA00022763"/>
    </source>
</evidence>
<dbReference type="Gene3D" id="3.40.50.10130">
    <property type="match status" value="1"/>
</dbReference>
<protein>
    <submittedName>
        <fullName evidence="7">Essential meiotic structure-specific endonuclease 1</fullName>
    </submittedName>
</protein>
<feature type="compositionally biased region" description="Low complexity" evidence="6">
    <location>
        <begin position="1"/>
        <end position="12"/>
    </location>
</feature>
<dbReference type="PANTHER" id="PTHR21077:SF7">
    <property type="entry name" value="CROSSOVER JUNCTION ENDONUCLEASE EME1"/>
    <property type="match status" value="1"/>
</dbReference>
<feature type="region of interest" description="Disordered" evidence="6">
    <location>
        <begin position="1"/>
        <end position="69"/>
    </location>
</feature>
<reference evidence="7 8" key="1">
    <citation type="journal article" date="2009" name="Science">
        <title>Genome sequence, comparative analysis, and population genetics of the domestic horse.</title>
        <authorList>
            <consortium name="Broad Institute Genome Sequencing Platform"/>
            <consortium name="Broad Institute Whole Genome Assembly Team"/>
            <person name="Wade C.M."/>
            <person name="Giulotto E."/>
            <person name="Sigurdsson S."/>
            <person name="Zoli M."/>
            <person name="Gnerre S."/>
            <person name="Imsland F."/>
            <person name="Lear T.L."/>
            <person name="Adelson D.L."/>
            <person name="Bailey E."/>
            <person name="Bellone R.R."/>
            <person name="Bloecker H."/>
            <person name="Distl O."/>
            <person name="Edgar R.C."/>
            <person name="Garber M."/>
            <person name="Leeb T."/>
            <person name="Mauceli E."/>
            <person name="MacLeod J.N."/>
            <person name="Penedo M.C.T."/>
            <person name="Raison J.M."/>
            <person name="Sharpe T."/>
            <person name="Vogel J."/>
            <person name="Andersson L."/>
            <person name="Antczak D.F."/>
            <person name="Biagi T."/>
            <person name="Binns M.M."/>
            <person name="Chowdhary B.P."/>
            <person name="Coleman S.J."/>
            <person name="Della Valle G."/>
            <person name="Fryc S."/>
            <person name="Guerin G."/>
            <person name="Hasegawa T."/>
            <person name="Hill E.W."/>
            <person name="Jurka J."/>
            <person name="Kiialainen A."/>
            <person name="Lindgren G."/>
            <person name="Liu J."/>
            <person name="Magnani E."/>
            <person name="Mickelson J.R."/>
            <person name="Murray J."/>
            <person name="Nergadze S.G."/>
            <person name="Onofrio R."/>
            <person name="Pedroni S."/>
            <person name="Piras M.F."/>
            <person name="Raudsepp T."/>
            <person name="Rocchi M."/>
            <person name="Roeed K.H."/>
            <person name="Ryder O.A."/>
            <person name="Searle S."/>
            <person name="Skow L."/>
            <person name="Swinburne J.E."/>
            <person name="Syvaenen A.C."/>
            <person name="Tozaki T."/>
            <person name="Valberg S.J."/>
            <person name="Vaudin M."/>
            <person name="White J.R."/>
            <person name="Zody M.C."/>
            <person name="Lander E.S."/>
            <person name="Lindblad-Toh K."/>
        </authorList>
    </citation>
    <scope>NUCLEOTIDE SEQUENCE [LARGE SCALE GENOMIC DNA]</scope>
    <source>
        <strain evidence="7 8">Thoroughbred</strain>
    </source>
</reference>
<evidence type="ECO:0000256" key="6">
    <source>
        <dbReference type="SAM" id="MobiDB-lite"/>
    </source>
</evidence>
<evidence type="ECO:0000256" key="1">
    <source>
        <dbReference type="ARBA" id="ARBA00004123"/>
    </source>
</evidence>
<dbReference type="GO" id="GO:0005634">
    <property type="term" value="C:nucleus"/>
    <property type="evidence" value="ECO:0007669"/>
    <property type="project" value="UniProtKB-SubCell"/>
</dbReference>
<evidence type="ECO:0000256" key="5">
    <source>
        <dbReference type="ARBA" id="ARBA00023242"/>
    </source>
</evidence>
<evidence type="ECO:0000256" key="4">
    <source>
        <dbReference type="ARBA" id="ARBA00023204"/>
    </source>
</evidence>
<name>A0A9L0TJ75_HORSE</name>
<dbReference type="GO" id="GO:0006281">
    <property type="term" value="P:DNA repair"/>
    <property type="evidence" value="ECO:0007669"/>
    <property type="project" value="UniProtKB-KW"/>
</dbReference>
<proteinExistence type="predicted"/>
<dbReference type="Ensembl" id="ENSECAT00000119317.1">
    <property type="protein sequence ID" value="ENSECAP00000086650.1"/>
    <property type="gene ID" value="ENSECAG00000017079.4"/>
</dbReference>
<dbReference type="InterPro" id="IPR033310">
    <property type="entry name" value="Mms4/EME1/EME2"/>
</dbReference>
<organism evidence="7 8">
    <name type="scientific">Equus caballus</name>
    <name type="common">Horse</name>
    <dbReference type="NCBI Taxonomy" id="9796"/>
    <lineage>
        <taxon>Eukaryota</taxon>
        <taxon>Metazoa</taxon>
        <taxon>Chordata</taxon>
        <taxon>Craniata</taxon>
        <taxon>Vertebrata</taxon>
        <taxon>Euteleostomi</taxon>
        <taxon>Mammalia</taxon>
        <taxon>Eutheria</taxon>
        <taxon>Laurasiatheria</taxon>
        <taxon>Perissodactyla</taxon>
        <taxon>Equidae</taxon>
        <taxon>Equus</taxon>
    </lineage>
</organism>
<reference evidence="7" key="3">
    <citation type="submission" date="2025-09" db="UniProtKB">
        <authorList>
            <consortium name="Ensembl"/>
        </authorList>
    </citation>
    <scope>IDENTIFICATION</scope>
    <source>
        <strain evidence="7">Thoroughbred</strain>
    </source>
</reference>